<evidence type="ECO:0000313" key="1">
    <source>
        <dbReference type="EMBL" id="EAQ98300.1"/>
    </source>
</evidence>
<dbReference type="OrthoDB" id="9802518at2"/>
<dbReference type="GO" id="GO:0045301">
    <property type="term" value="F:tRNA 2-(methylsulfanyl)-N(6)-isopentenyladenosine(37) hydroxylase activity"/>
    <property type="evidence" value="ECO:0007669"/>
    <property type="project" value="InterPro"/>
</dbReference>
<sequence>MASSQAQRESPPKDAPFITPLLFPTPRGWVDVVMGDFDQFLLDHAAAEKKASGMAVSMLSHYPDRPELVEAMADLAVEELSHYREVVKWIHQRGQRTAPDQKDPYVGRFRKSIRDGKEVYLLDRLLTAGIIEARGAERFALVAEALASGPLHKFYRAIARSEERHFELFYGLAERYFPEDVVAERWQELLEDEAAIVRSLPLRAALH</sequence>
<comment type="caution">
    <text evidence="1">The sequence shown here is derived from an EMBL/GenBank/DDBJ whole genome shotgun (WGS) entry which is preliminary data.</text>
</comment>
<keyword evidence="2" id="KW-1185">Reference proteome</keyword>
<dbReference type="Proteomes" id="UP000019205">
    <property type="component" value="Chromosome"/>
</dbReference>
<evidence type="ECO:0000313" key="2">
    <source>
        <dbReference type="Proteomes" id="UP000019205"/>
    </source>
</evidence>
<dbReference type="EMBL" id="AAOA02000002">
    <property type="protein sequence ID" value="EAQ98300.1"/>
    <property type="molecule type" value="Genomic_DNA"/>
</dbReference>
<dbReference type="PANTHER" id="PTHR42637">
    <property type="entry name" value="TRNA-(MS[2]IO[6]A)-HYDROXYLASE"/>
    <property type="match status" value="1"/>
</dbReference>
<reference evidence="1 2" key="2">
    <citation type="journal article" date="2009" name="PLoS ONE">
        <title>The photosynthetic apparatus and its regulation in the aerobic gammaproteobacterium Congregibacter litoralis gen. nov., sp. nov.</title>
        <authorList>
            <person name="Spring S."/>
            <person name="Lunsdorf H."/>
            <person name="Fuchs B.M."/>
            <person name="Tindall B.J."/>
        </authorList>
    </citation>
    <scope>NUCLEOTIDE SEQUENCE [LARGE SCALE GENOMIC DNA]</scope>
    <source>
        <strain evidence="1">KT71</strain>
    </source>
</reference>
<dbReference type="RefSeq" id="WP_008293129.1">
    <property type="nucleotide sequence ID" value="NZ_CM002299.1"/>
</dbReference>
<name>A4A7N1_9GAMM</name>
<dbReference type="Gene3D" id="1.20.1260.10">
    <property type="match status" value="1"/>
</dbReference>
<dbReference type="STRING" id="314285.KT71_03597"/>
<dbReference type="AlphaFoldDB" id="A4A7N1"/>
<dbReference type="GO" id="GO:0006400">
    <property type="term" value="P:tRNA modification"/>
    <property type="evidence" value="ECO:0007669"/>
    <property type="project" value="InterPro"/>
</dbReference>
<reference evidence="1 2" key="1">
    <citation type="journal article" date="2007" name="Proc. Natl. Acad. Sci. U.S.A.">
        <title>Characterization of a marine gammaproteobacterium capable of aerobic anoxygenic photosynthesis.</title>
        <authorList>
            <person name="Fuchs B.M."/>
            <person name="Spring S."/>
            <person name="Teeling H."/>
            <person name="Quast C."/>
            <person name="Wulf J."/>
            <person name="Schattenhofer M."/>
            <person name="Yan S."/>
            <person name="Ferriera S."/>
            <person name="Johnson J."/>
            <person name="Glockner F.O."/>
            <person name="Amann R."/>
        </authorList>
    </citation>
    <scope>NUCLEOTIDE SEQUENCE [LARGE SCALE GENOMIC DNA]</scope>
    <source>
        <strain evidence="1">KT71</strain>
    </source>
</reference>
<dbReference type="PIRSF" id="PIRSF020736">
    <property type="entry name" value="MiaE"/>
    <property type="match status" value="1"/>
</dbReference>
<dbReference type="PANTHER" id="PTHR42637:SF1">
    <property type="entry name" value="TRNA 2-(METHYLSULFANYL)-N(6)-ISOPENTENYLADENOSINE(37) HYDROXYLASE"/>
    <property type="match status" value="1"/>
</dbReference>
<organism evidence="1 2">
    <name type="scientific">Congregibacter litoralis KT71</name>
    <dbReference type="NCBI Taxonomy" id="314285"/>
    <lineage>
        <taxon>Bacteria</taxon>
        <taxon>Pseudomonadati</taxon>
        <taxon>Pseudomonadota</taxon>
        <taxon>Gammaproteobacteria</taxon>
        <taxon>Cellvibrionales</taxon>
        <taxon>Halieaceae</taxon>
        <taxon>Congregibacter</taxon>
    </lineage>
</organism>
<protein>
    <submittedName>
        <fullName evidence="1">Hydroxylase for synthesis of 2-methylthio-cis-ribozeatin in tRNA</fullName>
    </submittedName>
</protein>
<dbReference type="Pfam" id="PF06175">
    <property type="entry name" value="MiaE"/>
    <property type="match status" value="1"/>
</dbReference>
<dbReference type="eggNOG" id="COG4445">
    <property type="taxonomic scope" value="Bacteria"/>
</dbReference>
<dbReference type="SUPFAM" id="SSF47240">
    <property type="entry name" value="Ferritin-like"/>
    <property type="match status" value="1"/>
</dbReference>
<dbReference type="InterPro" id="IPR012347">
    <property type="entry name" value="Ferritin-like"/>
</dbReference>
<dbReference type="HOGENOM" id="CLU_056571_1_0_6"/>
<dbReference type="CDD" id="cd07910">
    <property type="entry name" value="MiaE"/>
    <property type="match status" value="1"/>
</dbReference>
<dbReference type="InterPro" id="IPR009078">
    <property type="entry name" value="Ferritin-like_SF"/>
</dbReference>
<gene>
    <name evidence="1" type="ORF">KT71_03597</name>
</gene>
<dbReference type="InterPro" id="IPR010386">
    <property type="entry name" value="tRNA-Hydrxlase_MiaE"/>
</dbReference>
<proteinExistence type="predicted"/>
<accession>A4A7N1</accession>